<proteinExistence type="predicted"/>
<dbReference type="OrthoDB" id="978246at2759"/>
<dbReference type="STRING" id="3635.A0A1U8NWF5"/>
<dbReference type="PaxDb" id="3635-A0A1U8NWF5"/>
<dbReference type="AlphaFoldDB" id="A0A1U8NWF5"/>
<dbReference type="GeneID" id="107952454"/>
<protein>
    <recommendedName>
        <fullName evidence="1">RNase H type-1 domain-containing protein</fullName>
    </recommendedName>
</protein>
<dbReference type="SUPFAM" id="SSF53098">
    <property type="entry name" value="Ribonuclease H-like"/>
    <property type="match status" value="1"/>
</dbReference>
<dbReference type="GO" id="GO:0004523">
    <property type="term" value="F:RNA-DNA hybrid ribonuclease activity"/>
    <property type="evidence" value="ECO:0007669"/>
    <property type="project" value="InterPro"/>
</dbReference>
<dbReference type="InterPro" id="IPR036397">
    <property type="entry name" value="RNaseH_sf"/>
</dbReference>
<dbReference type="RefSeq" id="XP_016743195.1">
    <property type="nucleotide sequence ID" value="XM_016887706.1"/>
</dbReference>
<dbReference type="InterPro" id="IPR012337">
    <property type="entry name" value="RNaseH-like_sf"/>
</dbReference>
<dbReference type="Pfam" id="PF13456">
    <property type="entry name" value="RVT_3"/>
    <property type="match status" value="1"/>
</dbReference>
<evidence type="ECO:0000313" key="2">
    <source>
        <dbReference type="Proteomes" id="UP000818029"/>
    </source>
</evidence>
<organism evidence="2 3">
    <name type="scientific">Gossypium hirsutum</name>
    <name type="common">Upland cotton</name>
    <name type="synonym">Gossypium mexicanum</name>
    <dbReference type="NCBI Taxonomy" id="3635"/>
    <lineage>
        <taxon>Eukaryota</taxon>
        <taxon>Viridiplantae</taxon>
        <taxon>Streptophyta</taxon>
        <taxon>Embryophyta</taxon>
        <taxon>Tracheophyta</taxon>
        <taxon>Spermatophyta</taxon>
        <taxon>Magnoliopsida</taxon>
        <taxon>eudicotyledons</taxon>
        <taxon>Gunneridae</taxon>
        <taxon>Pentapetalae</taxon>
        <taxon>rosids</taxon>
        <taxon>malvids</taxon>
        <taxon>Malvales</taxon>
        <taxon>Malvaceae</taxon>
        <taxon>Malvoideae</taxon>
        <taxon>Gossypium</taxon>
    </lineage>
</organism>
<dbReference type="GO" id="GO:0003676">
    <property type="term" value="F:nucleic acid binding"/>
    <property type="evidence" value="ECO:0007669"/>
    <property type="project" value="InterPro"/>
</dbReference>
<dbReference type="PANTHER" id="PTHR48475">
    <property type="entry name" value="RIBONUCLEASE H"/>
    <property type="match status" value="1"/>
</dbReference>
<sequence>MIEHGIGVVLISPSGFPATAKLMFTYTNNVAQYEAFILALQISIDKNIRVLKVFGDSTLVVYQLRGEWETRDSKFIHYQTYVHGLIKEFDDVQFCNFPIEEYQLADALATLAAMFKVGSETKVQPIKLRVKDSPAHHAGVELGTVGELWYVDIKRYLQYQQYLDCTC</sequence>
<dbReference type="InterPro" id="IPR002156">
    <property type="entry name" value="RNaseH_domain"/>
</dbReference>
<reference evidence="3" key="2">
    <citation type="submission" date="2025-08" db="UniProtKB">
        <authorList>
            <consortium name="RefSeq"/>
        </authorList>
    </citation>
    <scope>IDENTIFICATION</scope>
</reference>
<name>A0A1U8NWF5_GOSHI</name>
<dbReference type="SMR" id="A0A1U8NWF5"/>
<dbReference type="Proteomes" id="UP000818029">
    <property type="component" value="Chromosome A13"/>
</dbReference>
<gene>
    <name evidence="3" type="primary">LOC107952454</name>
</gene>
<evidence type="ECO:0000259" key="1">
    <source>
        <dbReference type="Pfam" id="PF13456"/>
    </source>
</evidence>
<dbReference type="Gene3D" id="3.30.420.10">
    <property type="entry name" value="Ribonuclease H-like superfamily/Ribonuclease H"/>
    <property type="match status" value="1"/>
</dbReference>
<reference evidence="2" key="1">
    <citation type="journal article" date="2020" name="Nat. Genet.">
        <title>Genomic diversifications of five Gossypium allopolyploid species and their impact on cotton improvement.</title>
        <authorList>
            <person name="Chen Z.J."/>
            <person name="Sreedasyam A."/>
            <person name="Ando A."/>
            <person name="Song Q."/>
            <person name="De Santiago L.M."/>
            <person name="Hulse-Kemp A.M."/>
            <person name="Ding M."/>
            <person name="Ye W."/>
            <person name="Kirkbride R.C."/>
            <person name="Jenkins J."/>
            <person name="Plott C."/>
            <person name="Lovell J."/>
            <person name="Lin Y.M."/>
            <person name="Vaughn R."/>
            <person name="Liu B."/>
            <person name="Simpson S."/>
            <person name="Scheffler B.E."/>
            <person name="Wen L."/>
            <person name="Saski C.A."/>
            <person name="Grover C.E."/>
            <person name="Hu G."/>
            <person name="Conover J.L."/>
            <person name="Carlson J.W."/>
            <person name="Shu S."/>
            <person name="Boston L.B."/>
            <person name="Williams M."/>
            <person name="Peterson D.G."/>
            <person name="McGee K."/>
            <person name="Jones D.C."/>
            <person name="Wendel J.F."/>
            <person name="Stelly D.M."/>
            <person name="Grimwood J."/>
            <person name="Schmutz J."/>
        </authorList>
    </citation>
    <scope>NUCLEOTIDE SEQUENCE [LARGE SCALE GENOMIC DNA]</scope>
    <source>
        <strain evidence="2">cv. TM-1</strain>
    </source>
</reference>
<keyword evidence="2" id="KW-1185">Reference proteome</keyword>
<dbReference type="KEGG" id="ghi:107952454"/>
<evidence type="ECO:0000313" key="3">
    <source>
        <dbReference type="RefSeq" id="XP_016743195.1"/>
    </source>
</evidence>
<dbReference type="PANTHER" id="PTHR48475:SF1">
    <property type="entry name" value="RNASE H TYPE-1 DOMAIN-CONTAINING PROTEIN"/>
    <property type="match status" value="1"/>
</dbReference>
<accession>A0A1U8NWF5</accession>
<feature type="domain" description="RNase H type-1" evidence="1">
    <location>
        <begin position="5"/>
        <end position="111"/>
    </location>
</feature>